<organism evidence="2 3">
    <name type="scientific">Marinicrinis lubricantis</name>
    <dbReference type="NCBI Taxonomy" id="2086470"/>
    <lineage>
        <taxon>Bacteria</taxon>
        <taxon>Bacillati</taxon>
        <taxon>Bacillota</taxon>
        <taxon>Bacilli</taxon>
        <taxon>Bacillales</taxon>
        <taxon>Paenibacillaceae</taxon>
    </lineage>
</organism>
<dbReference type="EMBL" id="JBHSQV010000146">
    <property type="protein sequence ID" value="MFC5986982.1"/>
    <property type="molecule type" value="Genomic_DNA"/>
</dbReference>
<dbReference type="Proteomes" id="UP001596250">
    <property type="component" value="Unassembled WGS sequence"/>
</dbReference>
<keyword evidence="1" id="KW-1133">Transmembrane helix</keyword>
<dbReference type="RefSeq" id="WP_379894293.1">
    <property type="nucleotide sequence ID" value="NZ_CBCSCT010000059.1"/>
</dbReference>
<reference evidence="3" key="1">
    <citation type="journal article" date="2019" name="Int. J. Syst. Evol. Microbiol.">
        <title>The Global Catalogue of Microorganisms (GCM) 10K type strain sequencing project: providing services to taxonomists for standard genome sequencing and annotation.</title>
        <authorList>
            <consortium name="The Broad Institute Genomics Platform"/>
            <consortium name="The Broad Institute Genome Sequencing Center for Infectious Disease"/>
            <person name="Wu L."/>
            <person name="Ma J."/>
        </authorList>
    </citation>
    <scope>NUCLEOTIDE SEQUENCE [LARGE SCALE GENOMIC DNA]</scope>
    <source>
        <strain evidence="3">CCM 8749</strain>
    </source>
</reference>
<gene>
    <name evidence="2" type="ORF">ACFPXP_11220</name>
</gene>
<protein>
    <submittedName>
        <fullName evidence="2">Uncharacterized protein</fullName>
    </submittedName>
</protein>
<name>A0ABW1IPJ1_9BACL</name>
<keyword evidence="1" id="KW-0812">Transmembrane</keyword>
<evidence type="ECO:0000313" key="3">
    <source>
        <dbReference type="Proteomes" id="UP001596250"/>
    </source>
</evidence>
<evidence type="ECO:0000313" key="2">
    <source>
        <dbReference type="EMBL" id="MFC5986982.1"/>
    </source>
</evidence>
<feature type="transmembrane region" description="Helical" evidence="1">
    <location>
        <begin position="161"/>
        <end position="185"/>
    </location>
</feature>
<evidence type="ECO:0000256" key="1">
    <source>
        <dbReference type="SAM" id="Phobius"/>
    </source>
</evidence>
<feature type="transmembrane region" description="Helical" evidence="1">
    <location>
        <begin position="12"/>
        <end position="33"/>
    </location>
</feature>
<proteinExistence type="predicted"/>
<accession>A0ABW1IPJ1</accession>
<keyword evidence="1" id="KW-0472">Membrane</keyword>
<keyword evidence="3" id="KW-1185">Reference proteome</keyword>
<sequence>MKGLFEPILKLIVLSMITGLLAFPVLGIIQWIAPENITPLDTYTEILSYIWIYMHGWGDWIIVVILSIIFFNFSHSYAQTAQDIRLKRAFMEFDRWEKTPYISPAFYYYLVSMPINYSSTLREAVLSRFYQTIVENFRNRVYFNASFSEQNPVPKPSWIKVAGFSMLLPSIAGIITLIGFFWHLYNSKSPDLWFTGWDKFFIPFLIFIVSWVSQQLYAIIKVGCGVDIDQRVQEYFGEPEPRIAWRDVFPDRPRGDAIIKAWSAIRDQLQRNYYYYRNKPFPANGKMTYDNPALPPYPYPEEGIPEWAEEMEAYVGNKLNEWYEDHIEKTLQAVRSSKGKIVTLKKKRKLW</sequence>
<feature type="transmembrane region" description="Helical" evidence="1">
    <location>
        <begin position="200"/>
        <end position="220"/>
    </location>
</feature>
<comment type="caution">
    <text evidence="2">The sequence shown here is derived from an EMBL/GenBank/DDBJ whole genome shotgun (WGS) entry which is preliminary data.</text>
</comment>
<feature type="transmembrane region" description="Helical" evidence="1">
    <location>
        <begin position="57"/>
        <end position="78"/>
    </location>
</feature>